<gene>
    <name evidence="2" type="primary">lutC</name>
    <name evidence="2" type="ORF">skT53_04820</name>
</gene>
<dbReference type="PANTHER" id="PTHR43682:SF1">
    <property type="entry name" value="LACTATE UTILIZATION PROTEIN C"/>
    <property type="match status" value="1"/>
</dbReference>
<dbReference type="KEGG" id="eff:skT53_04820"/>
<organism evidence="2 3">
    <name type="scientific">Effusibacillus dendaii</name>
    <dbReference type="NCBI Taxonomy" id="2743772"/>
    <lineage>
        <taxon>Bacteria</taxon>
        <taxon>Bacillati</taxon>
        <taxon>Bacillota</taxon>
        <taxon>Bacilli</taxon>
        <taxon>Bacillales</taxon>
        <taxon>Alicyclobacillaceae</taxon>
        <taxon>Effusibacillus</taxon>
    </lineage>
</organism>
<name>A0A7I8D679_9BACL</name>
<evidence type="ECO:0000313" key="3">
    <source>
        <dbReference type="Proteomes" id="UP000593802"/>
    </source>
</evidence>
<reference evidence="2" key="1">
    <citation type="submission" date="2020-08" db="EMBL/GenBank/DDBJ databases">
        <title>Complete Genome Sequence of Effusibacillus dendaii Strain skT53, Isolated from Farmland soil.</title>
        <authorList>
            <person name="Konishi T."/>
            <person name="Kawasaki H."/>
        </authorList>
    </citation>
    <scope>NUCLEOTIDE SEQUENCE [LARGE SCALE GENOMIC DNA]</scope>
    <source>
        <strain evidence="2">SkT53</strain>
    </source>
</reference>
<evidence type="ECO:0000313" key="2">
    <source>
        <dbReference type="EMBL" id="BCJ85497.1"/>
    </source>
</evidence>
<protein>
    <submittedName>
        <fullName evidence="2">Lactate utilization protein C</fullName>
    </submittedName>
</protein>
<dbReference type="RefSeq" id="WP_200759617.1">
    <property type="nucleotide sequence ID" value="NZ_AP023366.1"/>
</dbReference>
<accession>A0A7I8D679</accession>
<dbReference type="InterPro" id="IPR003741">
    <property type="entry name" value="LUD_dom"/>
</dbReference>
<dbReference type="Proteomes" id="UP000593802">
    <property type="component" value="Chromosome"/>
</dbReference>
<proteinExistence type="predicted"/>
<dbReference type="EMBL" id="AP023366">
    <property type="protein sequence ID" value="BCJ85497.1"/>
    <property type="molecule type" value="Genomic_DNA"/>
</dbReference>
<dbReference type="InterPro" id="IPR037171">
    <property type="entry name" value="NagB/RpiA_transferase-like"/>
</dbReference>
<dbReference type="Gene3D" id="3.40.50.10420">
    <property type="entry name" value="NagB/RpiA/CoA transferase-like"/>
    <property type="match status" value="1"/>
</dbReference>
<keyword evidence="3" id="KW-1185">Reference proteome</keyword>
<sequence>MEQPQFLDQVAARLGRPRRHASQIVKLNYRTNPWDSYCEGKTADDFCRIFQEALTSQSAKVIVVTDRNQMYEELQTVLEKGAVKRVAIWDDPRLNDLQLESFFAEQGIACTRWSGENDQRQLTMQVEASQLGITWADAACAETGTIVLQNRAGKGRLVSLLPQTHLVFVKKEQIHARWSGIMQEMHRMTETNTLPSYTNFISGPTTSADIALEIVKGVHGPKHLVVMVVDF</sequence>
<dbReference type="InterPro" id="IPR024185">
    <property type="entry name" value="FTHF_cligase-like_sf"/>
</dbReference>
<dbReference type="Pfam" id="PF02589">
    <property type="entry name" value="LUD_dom"/>
    <property type="match status" value="1"/>
</dbReference>
<dbReference type="AlphaFoldDB" id="A0A7I8D679"/>
<dbReference type="SUPFAM" id="SSF100950">
    <property type="entry name" value="NagB/RpiA/CoA transferase-like"/>
    <property type="match status" value="1"/>
</dbReference>
<evidence type="ECO:0000259" key="1">
    <source>
        <dbReference type="Pfam" id="PF02589"/>
    </source>
</evidence>
<feature type="domain" description="LUD" evidence="1">
    <location>
        <begin position="49"/>
        <end position="229"/>
    </location>
</feature>
<dbReference type="PANTHER" id="PTHR43682">
    <property type="entry name" value="LACTATE UTILIZATION PROTEIN C"/>
    <property type="match status" value="1"/>
</dbReference>